<reference evidence="4 5" key="1">
    <citation type="submission" date="2020-04" db="EMBL/GenBank/DDBJ databases">
        <title>Perkinsus olseni comparative genomics.</title>
        <authorList>
            <person name="Bogema D.R."/>
        </authorList>
    </citation>
    <scope>NUCLEOTIDE SEQUENCE [LARGE SCALE GENOMIC DNA]</scope>
    <source>
        <strain evidence="4">00978-12</strain>
    </source>
</reference>
<dbReference type="Gene3D" id="2.40.70.10">
    <property type="entry name" value="Acid Proteases"/>
    <property type="match status" value="1"/>
</dbReference>
<keyword evidence="1" id="KW-0479">Metal-binding</keyword>
<protein>
    <recommendedName>
        <fullName evidence="3">C3H1-type domain-containing protein</fullName>
    </recommendedName>
</protein>
<dbReference type="InterPro" id="IPR021109">
    <property type="entry name" value="Peptidase_aspartic_dom_sf"/>
</dbReference>
<proteinExistence type="predicted"/>
<keyword evidence="1" id="KW-0863">Zinc-finger</keyword>
<evidence type="ECO:0000313" key="4">
    <source>
        <dbReference type="EMBL" id="KAF4685592.1"/>
    </source>
</evidence>
<evidence type="ECO:0000259" key="3">
    <source>
        <dbReference type="PROSITE" id="PS50103"/>
    </source>
</evidence>
<feature type="region of interest" description="Disordered" evidence="2">
    <location>
        <begin position="1"/>
        <end position="26"/>
    </location>
</feature>
<accession>A0A7J6NNX7</accession>
<feature type="domain" description="C3H1-type" evidence="3">
    <location>
        <begin position="37"/>
        <end position="64"/>
    </location>
</feature>
<gene>
    <name evidence="4" type="ORF">FOZ60_006367</name>
</gene>
<evidence type="ECO:0000313" key="5">
    <source>
        <dbReference type="Proteomes" id="UP000541610"/>
    </source>
</evidence>
<feature type="compositionally biased region" description="Low complexity" evidence="2">
    <location>
        <begin position="243"/>
        <end position="266"/>
    </location>
</feature>
<dbReference type="AlphaFoldDB" id="A0A7J6NNX7"/>
<comment type="caution">
    <text evidence="4">The sequence shown here is derived from an EMBL/GenBank/DDBJ whole genome shotgun (WGS) entry which is preliminary data.</text>
</comment>
<feature type="region of interest" description="Disordered" evidence="2">
    <location>
        <begin position="211"/>
        <end position="283"/>
    </location>
</feature>
<dbReference type="InterPro" id="IPR000571">
    <property type="entry name" value="Znf_CCCH"/>
</dbReference>
<dbReference type="Proteomes" id="UP000541610">
    <property type="component" value="Unassembled WGS sequence"/>
</dbReference>
<dbReference type="GO" id="GO:0008270">
    <property type="term" value="F:zinc ion binding"/>
    <property type="evidence" value="ECO:0007669"/>
    <property type="project" value="UniProtKB-KW"/>
</dbReference>
<name>A0A7J6NNX7_PEROL</name>
<dbReference type="EMBL" id="JABANP010000257">
    <property type="protein sequence ID" value="KAF4685592.1"/>
    <property type="molecule type" value="Genomic_DNA"/>
</dbReference>
<evidence type="ECO:0000256" key="2">
    <source>
        <dbReference type="SAM" id="MobiDB-lite"/>
    </source>
</evidence>
<sequence length="338" mass="36724">MSSGSVISTPASTTTAPKAPIPKQPRVEDPETIKLCREQGICLAWTARKQCRYADNCKYKHDEVARPLLHCKDDYHLKPGADMVLRSAFCADHEFSIVADTGCSRSVISWQLATALLQHYPDGQLIPCKTSFDTATSPRSMSSLYQLKINFPICDENCEASIFTWSPSIINDGLLLRFDGLLGMDALSFKLKLQRRRSHSLHKYRSSAITPSSSALSTSPVGSSLSKLYTGPTSTTSQGPKQSTSDSTTSTTSSEPSTPTSSTAPSDDTHEGHHVAALKGKASKPTTDADILYDVDSLGDTPPIFPQPPEGYQLLETIYNNEWCTIGILSNKDGNKEG</sequence>
<evidence type="ECO:0000256" key="1">
    <source>
        <dbReference type="PROSITE-ProRule" id="PRU00723"/>
    </source>
</evidence>
<keyword evidence="1" id="KW-0862">Zinc</keyword>
<feature type="compositionally biased region" description="Low complexity" evidence="2">
    <location>
        <begin position="7"/>
        <end position="18"/>
    </location>
</feature>
<feature type="zinc finger region" description="C3H1-type" evidence="1">
    <location>
        <begin position="37"/>
        <end position="64"/>
    </location>
</feature>
<feature type="compositionally biased region" description="Polar residues" evidence="2">
    <location>
        <begin position="231"/>
        <end position="242"/>
    </location>
</feature>
<dbReference type="PROSITE" id="PS50103">
    <property type="entry name" value="ZF_C3H1"/>
    <property type="match status" value="1"/>
</dbReference>
<organism evidence="4 5">
    <name type="scientific">Perkinsus olseni</name>
    <name type="common">Perkinsus atlanticus</name>
    <dbReference type="NCBI Taxonomy" id="32597"/>
    <lineage>
        <taxon>Eukaryota</taxon>
        <taxon>Sar</taxon>
        <taxon>Alveolata</taxon>
        <taxon>Perkinsozoa</taxon>
        <taxon>Perkinsea</taxon>
        <taxon>Perkinsida</taxon>
        <taxon>Perkinsidae</taxon>
        <taxon>Perkinsus</taxon>
    </lineage>
</organism>
<feature type="compositionally biased region" description="Low complexity" evidence="2">
    <location>
        <begin position="211"/>
        <end position="226"/>
    </location>
</feature>